<dbReference type="AlphaFoldDB" id="A0A268FIP1"/>
<dbReference type="Proteomes" id="UP000216961">
    <property type="component" value="Unassembled WGS sequence"/>
</dbReference>
<name>A0A268FIP1_NIACI</name>
<protein>
    <submittedName>
        <fullName evidence="1">Uncharacterized protein</fullName>
    </submittedName>
</protein>
<accession>A0A268FIP1</accession>
<dbReference type="KEGG" id="bcir:C2I06_05045"/>
<dbReference type="EMBL" id="NPBQ01000004">
    <property type="protein sequence ID" value="PAD85234.1"/>
    <property type="molecule type" value="Genomic_DNA"/>
</dbReference>
<reference evidence="1 2" key="1">
    <citation type="submission" date="2017-07" db="EMBL/GenBank/DDBJ databases">
        <title>Isolation and whole genome analysis of endospore-forming bacteria from heroin.</title>
        <authorList>
            <person name="Kalinowski J."/>
            <person name="Ahrens B."/>
            <person name="Al-Dilaimi A."/>
            <person name="Winkler A."/>
            <person name="Wibberg D."/>
            <person name="Schleenbecker U."/>
            <person name="Ruckert C."/>
            <person name="Wolfel R."/>
            <person name="Grass G."/>
        </authorList>
    </citation>
    <scope>NUCLEOTIDE SEQUENCE [LARGE SCALE GENOMIC DNA]</scope>
    <source>
        <strain evidence="1 2">7521-2</strain>
    </source>
</reference>
<organism evidence="1 2">
    <name type="scientific">Niallia circulans</name>
    <name type="common">Bacillus circulans</name>
    <dbReference type="NCBI Taxonomy" id="1397"/>
    <lineage>
        <taxon>Bacteria</taxon>
        <taxon>Bacillati</taxon>
        <taxon>Bacillota</taxon>
        <taxon>Bacilli</taxon>
        <taxon>Bacillales</taxon>
        <taxon>Bacillaceae</taxon>
        <taxon>Niallia</taxon>
    </lineage>
</organism>
<evidence type="ECO:0000313" key="1">
    <source>
        <dbReference type="EMBL" id="PAD85234.1"/>
    </source>
</evidence>
<dbReference type="RefSeq" id="WP_095328417.1">
    <property type="nucleotide sequence ID" value="NZ_CP026031.1"/>
</dbReference>
<sequence>MPTNKGNKHPKLENYLIYGMIFGLLAGSLLGTFAMISGHVFIAIGSYGAGAALGMLVGTLLYTIKKGRS</sequence>
<gene>
    <name evidence="1" type="ORF">CHH57_00750</name>
</gene>
<evidence type="ECO:0000313" key="2">
    <source>
        <dbReference type="Proteomes" id="UP000216961"/>
    </source>
</evidence>
<comment type="caution">
    <text evidence="1">The sequence shown here is derived from an EMBL/GenBank/DDBJ whole genome shotgun (WGS) entry which is preliminary data.</text>
</comment>
<proteinExistence type="predicted"/>